<dbReference type="Proteomes" id="UP000034452">
    <property type="component" value="Unassembled WGS sequence"/>
</dbReference>
<keyword evidence="6" id="KW-0418">Kinase</keyword>
<dbReference type="PANTHER" id="PTHR42833">
    <property type="entry name" value="URIDYLATE KINASE"/>
    <property type="match status" value="1"/>
</dbReference>
<protein>
    <recommendedName>
        <fullName evidence="3">UMP kinase</fullName>
        <ecNumber evidence="3">2.7.4.22</ecNumber>
    </recommendedName>
    <alternativeName>
        <fullName evidence="9">Uridine monophosphate kinase</fullName>
    </alternativeName>
</protein>
<dbReference type="InterPro" id="IPR036393">
    <property type="entry name" value="AceGlu_kinase-like_sf"/>
</dbReference>
<evidence type="ECO:0000256" key="3">
    <source>
        <dbReference type="ARBA" id="ARBA00012899"/>
    </source>
</evidence>
<comment type="similarity">
    <text evidence="2">Belongs to the UMP kinase family.</text>
</comment>
<keyword evidence="7" id="KW-0067">ATP-binding</keyword>
<keyword evidence="5" id="KW-0547">Nucleotide-binding</keyword>
<comment type="caution">
    <text evidence="11">The sequence shown here is derived from an EMBL/GenBank/DDBJ whole genome shotgun (WGS) entry which is preliminary data.</text>
</comment>
<gene>
    <name evidence="11" type="ORF">UU13_C0002G0078</name>
</gene>
<feature type="domain" description="Aspartate/glutamate/uridylate kinase" evidence="10">
    <location>
        <begin position="104"/>
        <end position="188"/>
    </location>
</feature>
<organism evidence="11 12">
    <name type="scientific">Candidatus Nomurabacteria bacterium GW2011_GWB1_40_7</name>
    <dbReference type="NCBI Taxonomy" id="1618744"/>
    <lineage>
        <taxon>Bacteria</taxon>
        <taxon>Candidatus Nomuraibacteriota</taxon>
    </lineage>
</organism>
<evidence type="ECO:0000256" key="6">
    <source>
        <dbReference type="ARBA" id="ARBA00022777"/>
    </source>
</evidence>
<dbReference type="GO" id="GO:0033862">
    <property type="term" value="F:UMP kinase activity"/>
    <property type="evidence" value="ECO:0007669"/>
    <property type="project" value="UniProtKB-EC"/>
</dbReference>
<evidence type="ECO:0000256" key="5">
    <source>
        <dbReference type="ARBA" id="ARBA00022741"/>
    </source>
</evidence>
<dbReference type="Pfam" id="PF00696">
    <property type="entry name" value="AA_kinase"/>
    <property type="match status" value="1"/>
</dbReference>
<dbReference type="GO" id="GO:0005524">
    <property type="term" value="F:ATP binding"/>
    <property type="evidence" value="ECO:0007669"/>
    <property type="project" value="UniProtKB-KW"/>
</dbReference>
<comment type="pathway">
    <text evidence="1">Pyrimidine metabolism; CTP biosynthesis via de novo pathway; UDP from UMP (UMPK route): step 1/1.</text>
</comment>
<keyword evidence="4" id="KW-0808">Transferase</keyword>
<reference evidence="11 12" key="1">
    <citation type="journal article" date="2015" name="Nature">
        <title>rRNA introns, odd ribosomes, and small enigmatic genomes across a large radiation of phyla.</title>
        <authorList>
            <person name="Brown C.T."/>
            <person name="Hug L.A."/>
            <person name="Thomas B.C."/>
            <person name="Sharon I."/>
            <person name="Castelle C.J."/>
            <person name="Singh A."/>
            <person name="Wilkins M.J."/>
            <person name="Williams K.H."/>
            <person name="Banfield J.F."/>
        </authorList>
    </citation>
    <scope>NUCLEOTIDE SEQUENCE [LARGE SCALE GENOMIC DNA]</scope>
</reference>
<evidence type="ECO:0000256" key="2">
    <source>
        <dbReference type="ARBA" id="ARBA00007614"/>
    </source>
</evidence>
<evidence type="ECO:0000256" key="7">
    <source>
        <dbReference type="ARBA" id="ARBA00022840"/>
    </source>
</evidence>
<name>A0A0G0T0Z5_9BACT</name>
<evidence type="ECO:0000259" key="10">
    <source>
        <dbReference type="Pfam" id="PF00696"/>
    </source>
</evidence>
<evidence type="ECO:0000313" key="11">
    <source>
        <dbReference type="EMBL" id="KKR70733.1"/>
    </source>
</evidence>
<sequence>MEKTIIISLGGSLIVPEEIDIDFLRDFKNLVLEETKKDKKFLIITGGGRVCRKYQNVAKMLSSPSDTELDMLGIRALNLNAELIRILFRGHDKVTVYGAEKPGNSTDLGAVVLAKNNKAKTVVNLSNIDYAYDKDPQKYPDAKKIEQISWTEYRKLIPTEWSPGLSTPFDPIASETAEREGIEVIIMNGKPISNLANYLNGEKFLGTIIS</sequence>
<evidence type="ECO:0000256" key="4">
    <source>
        <dbReference type="ARBA" id="ARBA00022679"/>
    </source>
</evidence>
<dbReference type="EMBL" id="LBZL01000002">
    <property type="protein sequence ID" value="KKR70733.1"/>
    <property type="molecule type" value="Genomic_DNA"/>
</dbReference>
<evidence type="ECO:0000256" key="9">
    <source>
        <dbReference type="ARBA" id="ARBA00032092"/>
    </source>
</evidence>
<dbReference type="GO" id="GO:0006225">
    <property type="term" value="P:UDP biosynthetic process"/>
    <property type="evidence" value="ECO:0007669"/>
    <property type="project" value="TreeGrafter"/>
</dbReference>
<proteinExistence type="inferred from homology"/>
<accession>A0A0G0T0Z5</accession>
<evidence type="ECO:0000256" key="1">
    <source>
        <dbReference type="ARBA" id="ARBA00004791"/>
    </source>
</evidence>
<dbReference type="Gene3D" id="3.40.1160.10">
    <property type="entry name" value="Acetylglutamate kinase-like"/>
    <property type="match status" value="2"/>
</dbReference>
<dbReference type="SUPFAM" id="SSF53633">
    <property type="entry name" value="Carbamate kinase-like"/>
    <property type="match status" value="1"/>
</dbReference>
<dbReference type="AlphaFoldDB" id="A0A0G0T0Z5"/>
<dbReference type="EC" id="2.7.4.22" evidence="3"/>
<keyword evidence="8" id="KW-0665">Pyrimidine biosynthesis</keyword>
<evidence type="ECO:0000256" key="8">
    <source>
        <dbReference type="ARBA" id="ARBA00022975"/>
    </source>
</evidence>
<evidence type="ECO:0000313" key="12">
    <source>
        <dbReference type="Proteomes" id="UP000034452"/>
    </source>
</evidence>
<dbReference type="InterPro" id="IPR001048">
    <property type="entry name" value="Asp/Glu/Uridylate_kinase"/>
</dbReference>
<dbReference type="PANTHER" id="PTHR42833:SF4">
    <property type="entry name" value="URIDYLATE KINASE PUMPKIN, CHLOROPLASTIC"/>
    <property type="match status" value="1"/>
</dbReference>